<reference evidence="3 4" key="2">
    <citation type="submission" date="2007-04" db="EMBL/GenBank/DDBJ databases">
        <title>Draft genome sequence of Ruminococcus torques (ATCC 27756).</title>
        <authorList>
            <person name="Sudarsanam P."/>
            <person name="Ley R."/>
            <person name="Guruge J."/>
            <person name="Turnbaugh P.J."/>
            <person name="Mahowald M."/>
            <person name="Liep D."/>
            <person name="Gordon J."/>
        </authorList>
    </citation>
    <scope>NUCLEOTIDE SEQUENCE [LARGE SCALE GENOMIC DNA]</scope>
    <source>
        <strain evidence="3 4">ATCC 27756</strain>
    </source>
</reference>
<dbReference type="GO" id="GO:0016758">
    <property type="term" value="F:hexosyltransferase activity"/>
    <property type="evidence" value="ECO:0007669"/>
    <property type="project" value="UniProtKB-ARBA"/>
</dbReference>
<dbReference type="SUPFAM" id="SSF53448">
    <property type="entry name" value="Nucleotide-diphospho-sugar transferases"/>
    <property type="match status" value="1"/>
</dbReference>
<accession>A5KLW9</accession>
<dbReference type="Gene3D" id="3.90.550.10">
    <property type="entry name" value="Spore Coat Polysaccharide Biosynthesis Protein SpsA, Chain A"/>
    <property type="match status" value="1"/>
</dbReference>
<dbReference type="PANTHER" id="PTHR22916">
    <property type="entry name" value="GLYCOSYLTRANSFERASE"/>
    <property type="match status" value="1"/>
</dbReference>
<sequence length="347" mass="40794">MTDKIRRYDMKYISFAIPCYNSEAYMEKAINSILIGGEDVEILIVNDGSKDGTQEIAERYEAQYPTIVKAIQKENGGHGDAVNCGLSHATGKYFKVVDSDDWVDESSLFKILETVKTFVKEDTLVDMVISNYVYEKVGMEHKKVIRYDNVLPENTIFHWDEIGHFRLDQYILMHSVLYRTEMLKLCQLKLPKHTFYVDNIYVYYPLPHVRTLYYLNVDFYRYFIGREDQSVNEKIMIGRIDQQLFVTKTMISMYELRMISSKKLRKYMVNYLAIMMTVSSILCIRSKKPENLTKKKELWSYLKRKDYKTYMKIRYGILGQTMNLPGRSGRKVSSLAYSVARRLIGFN</sequence>
<comment type="caution">
    <text evidence="3">The sequence shown here is derived from an EMBL/GenBank/DDBJ whole genome shotgun (WGS) entry which is preliminary data.</text>
</comment>
<keyword evidence="1" id="KW-0472">Membrane</keyword>
<dbReference type="Pfam" id="PF00535">
    <property type="entry name" value="Glycos_transf_2"/>
    <property type="match status" value="1"/>
</dbReference>
<dbReference type="InterPro" id="IPR029044">
    <property type="entry name" value="Nucleotide-diphossugar_trans"/>
</dbReference>
<dbReference type="Proteomes" id="UP000003577">
    <property type="component" value="Unassembled WGS sequence"/>
</dbReference>
<gene>
    <name evidence="3" type="ORF">RUMTOR_01223</name>
</gene>
<keyword evidence="1" id="KW-1133">Transmembrane helix</keyword>
<keyword evidence="1" id="KW-0812">Transmembrane</keyword>
<evidence type="ECO:0000313" key="4">
    <source>
        <dbReference type="Proteomes" id="UP000003577"/>
    </source>
</evidence>
<dbReference type="EMBL" id="AAVP02000004">
    <property type="protein sequence ID" value="EDK24494.1"/>
    <property type="molecule type" value="Genomic_DNA"/>
</dbReference>
<dbReference type="CAZy" id="GT2">
    <property type="family name" value="Glycosyltransferase Family 2"/>
</dbReference>
<protein>
    <submittedName>
        <fullName evidence="3">Glycosyltransferase, group 2 family protein</fullName>
        <ecNumber evidence="3">2.4.-.-</ecNumber>
    </submittedName>
</protein>
<dbReference type="HOGENOM" id="CLU_025996_1_1_9"/>
<dbReference type="AlphaFoldDB" id="A5KLW9"/>
<keyword evidence="3" id="KW-0328">Glycosyltransferase</keyword>
<dbReference type="PaxDb" id="411460-RUMTOR_01223"/>
<feature type="domain" description="Glycosyltransferase 2-like" evidence="2">
    <location>
        <begin position="14"/>
        <end position="118"/>
    </location>
</feature>
<dbReference type="EC" id="2.4.-.-" evidence="3"/>
<keyword evidence="3" id="KW-0808">Transferase</keyword>
<reference evidence="3 4" key="1">
    <citation type="submission" date="2007-03" db="EMBL/GenBank/DDBJ databases">
        <authorList>
            <person name="Fulton L."/>
            <person name="Clifton S."/>
            <person name="Fulton B."/>
            <person name="Xu J."/>
            <person name="Minx P."/>
            <person name="Pepin K.H."/>
            <person name="Johnson M."/>
            <person name="Thiruvilangam P."/>
            <person name="Bhonagiri V."/>
            <person name="Nash W.E."/>
            <person name="Mardis E.R."/>
            <person name="Wilson R.K."/>
        </authorList>
    </citation>
    <scope>NUCLEOTIDE SEQUENCE [LARGE SCALE GENOMIC DNA]</scope>
    <source>
        <strain evidence="3 4">ATCC 27756</strain>
    </source>
</reference>
<dbReference type="CDD" id="cd00761">
    <property type="entry name" value="Glyco_tranf_GTA_type"/>
    <property type="match status" value="1"/>
</dbReference>
<dbReference type="PANTHER" id="PTHR22916:SF3">
    <property type="entry name" value="UDP-GLCNAC:BETAGAL BETA-1,3-N-ACETYLGLUCOSAMINYLTRANSFERASE-LIKE PROTEIN 1"/>
    <property type="match status" value="1"/>
</dbReference>
<feature type="transmembrane region" description="Helical" evidence="1">
    <location>
        <begin position="267"/>
        <end position="286"/>
    </location>
</feature>
<evidence type="ECO:0000256" key="1">
    <source>
        <dbReference type="SAM" id="Phobius"/>
    </source>
</evidence>
<dbReference type="InterPro" id="IPR001173">
    <property type="entry name" value="Glyco_trans_2-like"/>
</dbReference>
<proteinExistence type="predicted"/>
<organism evidence="3 4">
    <name type="scientific">[Ruminococcus] torques ATCC 27756</name>
    <dbReference type="NCBI Taxonomy" id="411460"/>
    <lineage>
        <taxon>Bacteria</taxon>
        <taxon>Bacillati</taxon>
        <taxon>Bacillota</taxon>
        <taxon>Clostridia</taxon>
        <taxon>Lachnospirales</taxon>
        <taxon>Lachnospiraceae</taxon>
        <taxon>Mediterraneibacter</taxon>
    </lineage>
</organism>
<evidence type="ECO:0000313" key="3">
    <source>
        <dbReference type="EMBL" id="EDK24494.1"/>
    </source>
</evidence>
<name>A5KLW9_9FIRM</name>
<evidence type="ECO:0000259" key="2">
    <source>
        <dbReference type="Pfam" id="PF00535"/>
    </source>
</evidence>